<sequence>MPIIVFTVHQYHLVVINIAFATFAILRNPSGHSPSRDYRGNVEAITNRNCSVKLDSENFVMVVENLEI</sequence>
<accession>G2YER4</accession>
<organism evidence="2 3">
    <name type="scientific">Botryotinia fuckeliana (strain T4)</name>
    <name type="common">Noble rot fungus</name>
    <name type="synonym">Botrytis cinerea</name>
    <dbReference type="NCBI Taxonomy" id="999810"/>
    <lineage>
        <taxon>Eukaryota</taxon>
        <taxon>Fungi</taxon>
        <taxon>Dikarya</taxon>
        <taxon>Ascomycota</taxon>
        <taxon>Pezizomycotina</taxon>
        <taxon>Leotiomycetes</taxon>
        <taxon>Helotiales</taxon>
        <taxon>Sclerotiniaceae</taxon>
        <taxon>Botrytis</taxon>
    </lineage>
</organism>
<dbReference type="HOGENOM" id="CLU_2793711_0_0_1"/>
<feature type="transmembrane region" description="Helical" evidence="1">
    <location>
        <begin position="6"/>
        <end position="26"/>
    </location>
</feature>
<keyword evidence="1" id="KW-1133">Transmembrane helix</keyword>
<reference evidence="3" key="1">
    <citation type="journal article" date="2011" name="PLoS Genet.">
        <title>Genomic analysis of the necrotrophic fungal pathogens Sclerotinia sclerotiorum and Botrytis cinerea.</title>
        <authorList>
            <person name="Amselem J."/>
            <person name="Cuomo C.A."/>
            <person name="van Kan J.A."/>
            <person name="Viaud M."/>
            <person name="Benito E.P."/>
            <person name="Couloux A."/>
            <person name="Coutinho P.M."/>
            <person name="de Vries R.P."/>
            <person name="Dyer P.S."/>
            <person name="Fillinger S."/>
            <person name="Fournier E."/>
            <person name="Gout L."/>
            <person name="Hahn M."/>
            <person name="Kohn L."/>
            <person name="Lapalu N."/>
            <person name="Plummer K.M."/>
            <person name="Pradier J.M."/>
            <person name="Quevillon E."/>
            <person name="Sharon A."/>
            <person name="Simon A."/>
            <person name="ten Have A."/>
            <person name="Tudzynski B."/>
            <person name="Tudzynski P."/>
            <person name="Wincker P."/>
            <person name="Andrew M."/>
            <person name="Anthouard V."/>
            <person name="Beever R.E."/>
            <person name="Beffa R."/>
            <person name="Benoit I."/>
            <person name="Bouzid O."/>
            <person name="Brault B."/>
            <person name="Chen Z."/>
            <person name="Choquer M."/>
            <person name="Collemare J."/>
            <person name="Cotton P."/>
            <person name="Danchin E.G."/>
            <person name="Da Silva C."/>
            <person name="Gautier A."/>
            <person name="Giraud C."/>
            <person name="Giraud T."/>
            <person name="Gonzalez C."/>
            <person name="Grossetete S."/>
            <person name="Guldener U."/>
            <person name="Henrissat B."/>
            <person name="Howlett B.J."/>
            <person name="Kodira C."/>
            <person name="Kretschmer M."/>
            <person name="Lappartient A."/>
            <person name="Leroch M."/>
            <person name="Levis C."/>
            <person name="Mauceli E."/>
            <person name="Neuveglise C."/>
            <person name="Oeser B."/>
            <person name="Pearson M."/>
            <person name="Poulain J."/>
            <person name="Poussereau N."/>
            <person name="Quesneville H."/>
            <person name="Rascle C."/>
            <person name="Schumacher J."/>
            <person name="Segurens B."/>
            <person name="Sexton A."/>
            <person name="Silva E."/>
            <person name="Sirven C."/>
            <person name="Soanes D.M."/>
            <person name="Talbot N.J."/>
            <person name="Templeton M."/>
            <person name="Yandava C."/>
            <person name="Yarden O."/>
            <person name="Zeng Q."/>
            <person name="Rollins J.A."/>
            <person name="Lebrun M.H."/>
            <person name="Dickman M."/>
        </authorList>
    </citation>
    <scope>NUCLEOTIDE SEQUENCE [LARGE SCALE GENOMIC DNA]</scope>
    <source>
        <strain evidence="3">T4</strain>
    </source>
</reference>
<protein>
    <submittedName>
        <fullName evidence="2">Uncharacterized protein</fullName>
    </submittedName>
</protein>
<keyword evidence="1" id="KW-0812">Transmembrane</keyword>
<evidence type="ECO:0000313" key="3">
    <source>
        <dbReference type="Proteomes" id="UP000008177"/>
    </source>
</evidence>
<evidence type="ECO:0000313" key="2">
    <source>
        <dbReference type="EMBL" id="CCD50262.1"/>
    </source>
</evidence>
<dbReference type="Proteomes" id="UP000008177">
    <property type="component" value="Unplaced contigs"/>
</dbReference>
<dbReference type="InParanoid" id="G2YER4"/>
<keyword evidence="1" id="KW-0472">Membrane</keyword>
<dbReference type="EMBL" id="FQ790324">
    <property type="protein sequence ID" value="CCD50262.1"/>
    <property type="molecule type" value="Genomic_DNA"/>
</dbReference>
<dbReference type="AlphaFoldDB" id="G2YER4"/>
<name>G2YER4_BOTF4</name>
<evidence type="ECO:0000256" key="1">
    <source>
        <dbReference type="SAM" id="Phobius"/>
    </source>
</evidence>
<proteinExistence type="predicted"/>
<gene>
    <name evidence="2" type="ORF">BofuT4_uP092210.1</name>
</gene>